<evidence type="ECO:0000313" key="1">
    <source>
        <dbReference type="EMBL" id="TXF99206.1"/>
    </source>
</evidence>
<protein>
    <submittedName>
        <fullName evidence="1">Uncharacterized protein</fullName>
    </submittedName>
</protein>
<proteinExistence type="predicted"/>
<reference evidence="1 2" key="1">
    <citation type="submission" date="2019-08" db="EMBL/GenBank/DDBJ databases">
        <title>Massilia golmudensis sp. nov., isolated from sand in the Qinghai-Tibetan Plateau.</title>
        <authorList>
            <person name="Zhang B."/>
        </authorList>
    </citation>
    <scope>NUCLEOTIDE SEQUENCE [LARGE SCALE GENOMIC DNA]</scope>
    <source>
        <strain evidence="1 2">GEM5</strain>
    </source>
</reference>
<dbReference type="EMBL" id="VPFD01000014">
    <property type="protein sequence ID" value="TXF99206.1"/>
    <property type="molecule type" value="Genomic_DNA"/>
</dbReference>
<evidence type="ECO:0000313" key="2">
    <source>
        <dbReference type="Proteomes" id="UP000321413"/>
    </source>
</evidence>
<dbReference type="Proteomes" id="UP000321413">
    <property type="component" value="Unassembled WGS sequence"/>
</dbReference>
<dbReference type="AlphaFoldDB" id="A0A5C7G351"/>
<accession>A0A5C7G351</accession>
<gene>
    <name evidence="1" type="ORF">FVD38_13520</name>
</gene>
<dbReference type="RefSeq" id="WP_147935283.1">
    <property type="nucleotide sequence ID" value="NZ_VPFD01000014.1"/>
</dbReference>
<sequence>MERSEFDDIAFFYYTVQSVYHFDQIPISSLEELDIDLLQRVSKAAHFDGVKLTLAVDTYDKNLIVGTFSPDRRSKHLLPFSESPDSEIYVSNSADVCEVMDKLQEMSERYSSLNPPPFQKYSDDDGPEGDIHKVTVEEFLRGNRQSKHKHELFMRDHGMHQTVIPSGYKKPAKFKLIK</sequence>
<name>A0A5C7G351_9BURK</name>
<keyword evidence="2" id="KW-1185">Reference proteome</keyword>
<organism evidence="1 2">
    <name type="scientific">Massilia arenae</name>
    <dbReference type="NCBI Taxonomy" id="2603288"/>
    <lineage>
        <taxon>Bacteria</taxon>
        <taxon>Pseudomonadati</taxon>
        <taxon>Pseudomonadota</taxon>
        <taxon>Betaproteobacteria</taxon>
        <taxon>Burkholderiales</taxon>
        <taxon>Oxalobacteraceae</taxon>
        <taxon>Telluria group</taxon>
        <taxon>Massilia</taxon>
    </lineage>
</organism>
<comment type="caution">
    <text evidence="1">The sequence shown here is derived from an EMBL/GenBank/DDBJ whole genome shotgun (WGS) entry which is preliminary data.</text>
</comment>